<feature type="domain" description="HMA" evidence="11">
    <location>
        <begin position="1"/>
        <end position="70"/>
    </location>
</feature>
<evidence type="ECO:0000256" key="8">
    <source>
        <dbReference type="ARBA" id="ARBA00039097"/>
    </source>
</evidence>
<dbReference type="InterPro" id="IPR059000">
    <property type="entry name" value="ATPase_P-type_domA"/>
</dbReference>
<evidence type="ECO:0000256" key="5">
    <source>
        <dbReference type="ARBA" id="ARBA00022840"/>
    </source>
</evidence>
<keyword evidence="12" id="KW-0378">Hydrolase</keyword>
<gene>
    <name evidence="12" type="primary">cadA</name>
    <name evidence="12" type="ORF">FYJ85_06285</name>
</gene>
<evidence type="ECO:0000256" key="10">
    <source>
        <dbReference type="RuleBase" id="RU362081"/>
    </source>
</evidence>
<dbReference type="Gene3D" id="3.40.1110.10">
    <property type="entry name" value="Calcium-transporting ATPase, cytoplasmic domain N"/>
    <property type="match status" value="1"/>
</dbReference>
<evidence type="ECO:0000256" key="4">
    <source>
        <dbReference type="ARBA" id="ARBA00022741"/>
    </source>
</evidence>
<evidence type="ECO:0000256" key="7">
    <source>
        <dbReference type="ARBA" id="ARBA00023136"/>
    </source>
</evidence>
<keyword evidence="6 10" id="KW-1133">Transmembrane helix</keyword>
<evidence type="ECO:0000256" key="3">
    <source>
        <dbReference type="ARBA" id="ARBA00022692"/>
    </source>
</evidence>
<dbReference type="PANTHER" id="PTHR48085">
    <property type="entry name" value="CADMIUM/ZINC-TRANSPORTING ATPASE HMA2-RELATED"/>
    <property type="match status" value="1"/>
</dbReference>
<dbReference type="PRINTS" id="PR00941">
    <property type="entry name" value="CDATPASE"/>
</dbReference>
<dbReference type="PROSITE" id="PS50846">
    <property type="entry name" value="HMA_2"/>
    <property type="match status" value="1"/>
</dbReference>
<dbReference type="NCBIfam" id="TIGR01512">
    <property type="entry name" value="ATPase-IB2_Cd"/>
    <property type="match status" value="1"/>
</dbReference>
<protein>
    <recommendedName>
        <fullName evidence="8">P-type Zn(2+) transporter</fullName>
        <ecNumber evidence="8">7.2.2.12</ecNumber>
    </recommendedName>
</protein>
<dbReference type="GO" id="GO:0016887">
    <property type="term" value="F:ATP hydrolysis activity"/>
    <property type="evidence" value="ECO:0007669"/>
    <property type="project" value="InterPro"/>
</dbReference>
<dbReference type="InterPro" id="IPR006121">
    <property type="entry name" value="HMA_dom"/>
</dbReference>
<dbReference type="InterPro" id="IPR008250">
    <property type="entry name" value="ATPase_P-typ_transduc_dom_A_sf"/>
</dbReference>
<dbReference type="Pfam" id="PF00702">
    <property type="entry name" value="Hydrolase"/>
    <property type="match status" value="1"/>
</dbReference>
<organism evidence="12 13">
    <name type="scientific">Victivallis lenta</name>
    <dbReference type="NCBI Taxonomy" id="2606640"/>
    <lineage>
        <taxon>Bacteria</taxon>
        <taxon>Pseudomonadati</taxon>
        <taxon>Lentisphaerota</taxon>
        <taxon>Lentisphaeria</taxon>
        <taxon>Victivallales</taxon>
        <taxon>Victivallaceae</taxon>
        <taxon>Victivallis</taxon>
    </lineage>
</organism>
<dbReference type="PRINTS" id="PR00119">
    <property type="entry name" value="CATATPASE"/>
</dbReference>
<dbReference type="EMBL" id="VUNS01000004">
    <property type="protein sequence ID" value="MST96654.1"/>
    <property type="molecule type" value="Genomic_DNA"/>
</dbReference>
<dbReference type="SUPFAM" id="SSF56784">
    <property type="entry name" value="HAD-like"/>
    <property type="match status" value="1"/>
</dbReference>
<dbReference type="Gene3D" id="3.40.50.1000">
    <property type="entry name" value="HAD superfamily/HAD-like"/>
    <property type="match status" value="1"/>
</dbReference>
<keyword evidence="13" id="KW-1185">Reference proteome</keyword>
<evidence type="ECO:0000256" key="2">
    <source>
        <dbReference type="ARBA" id="ARBA00006024"/>
    </source>
</evidence>
<proteinExistence type="inferred from homology"/>
<evidence type="ECO:0000313" key="13">
    <source>
        <dbReference type="Proteomes" id="UP000435649"/>
    </source>
</evidence>
<dbReference type="NCBIfam" id="TIGR01525">
    <property type="entry name" value="ATPase-IB_hvy"/>
    <property type="match status" value="1"/>
</dbReference>
<dbReference type="Pfam" id="PF00122">
    <property type="entry name" value="E1-E2_ATPase"/>
    <property type="match status" value="1"/>
</dbReference>
<dbReference type="InterPro" id="IPR023298">
    <property type="entry name" value="ATPase_P-typ_TM_dom_sf"/>
</dbReference>
<evidence type="ECO:0000256" key="6">
    <source>
        <dbReference type="ARBA" id="ARBA00022989"/>
    </source>
</evidence>
<dbReference type="PROSITE" id="PS00154">
    <property type="entry name" value="ATPASE_E1_E2"/>
    <property type="match status" value="1"/>
</dbReference>
<evidence type="ECO:0000256" key="9">
    <source>
        <dbReference type="ARBA" id="ARBA00047308"/>
    </source>
</evidence>
<keyword evidence="7 10" id="KW-0472">Membrane</keyword>
<dbReference type="GO" id="GO:0046872">
    <property type="term" value="F:metal ion binding"/>
    <property type="evidence" value="ECO:0007669"/>
    <property type="project" value="UniProtKB-KW"/>
</dbReference>
<evidence type="ECO:0000313" key="12">
    <source>
        <dbReference type="EMBL" id="MST96654.1"/>
    </source>
</evidence>
<feature type="transmembrane region" description="Helical" evidence="10">
    <location>
        <begin position="323"/>
        <end position="346"/>
    </location>
</feature>
<dbReference type="Pfam" id="PF00403">
    <property type="entry name" value="HMA"/>
    <property type="match status" value="1"/>
</dbReference>
<dbReference type="InterPro" id="IPR023299">
    <property type="entry name" value="ATPase_P-typ_cyto_dom_N"/>
</dbReference>
<dbReference type="GO" id="GO:0005886">
    <property type="term" value="C:plasma membrane"/>
    <property type="evidence" value="ECO:0007669"/>
    <property type="project" value="UniProtKB-SubCell"/>
</dbReference>
<comment type="catalytic activity">
    <reaction evidence="9">
        <text>Zn(2+)(in) + ATP + H2O = Zn(2+)(out) + ADP + phosphate + H(+)</text>
        <dbReference type="Rhea" id="RHEA:20621"/>
        <dbReference type="ChEBI" id="CHEBI:15377"/>
        <dbReference type="ChEBI" id="CHEBI:15378"/>
        <dbReference type="ChEBI" id="CHEBI:29105"/>
        <dbReference type="ChEBI" id="CHEBI:30616"/>
        <dbReference type="ChEBI" id="CHEBI:43474"/>
        <dbReference type="ChEBI" id="CHEBI:456216"/>
        <dbReference type="EC" id="7.2.2.12"/>
    </reaction>
</comment>
<dbReference type="Gene3D" id="2.70.150.10">
    <property type="entry name" value="Calcium-transporting ATPase, cytoplasmic transduction domain A"/>
    <property type="match status" value="1"/>
</dbReference>
<keyword evidence="5 10" id="KW-0067">ATP-binding</keyword>
<dbReference type="AlphaFoldDB" id="A0A844G109"/>
<comment type="similarity">
    <text evidence="2 10">Belongs to the cation transport ATPase (P-type) (TC 3.A.3) family. Type IB subfamily.</text>
</comment>
<dbReference type="InterPro" id="IPR001757">
    <property type="entry name" value="P_typ_ATPase"/>
</dbReference>
<dbReference type="GO" id="GO:0005524">
    <property type="term" value="F:ATP binding"/>
    <property type="evidence" value="ECO:0007669"/>
    <property type="project" value="UniProtKB-UniRule"/>
</dbReference>
<feature type="transmembrane region" description="Helical" evidence="10">
    <location>
        <begin position="655"/>
        <end position="674"/>
    </location>
</feature>
<sequence length="704" mass="74755">MKQVFYIRNLACAECAGKIEAGAHRLPGVRSARLNFASGRIALELDDRSAERKVRDGLARLVRQIEPDAELHDAEEHAHAHDHAHPSGILPLIVIGISAAAFAAGWICSAYDLPKPVSTGLFVAVYLLSGWRVLLTAFRHLFTRDLFDENLLMTLATFGAWAVGESAEAAAVMLFFHIGEYFQALAVERSRRSIAELMDIRPDFANLLKDGTVNVVAPEAVEPGDRILVRPGERVPLDGVVRSGSSQLDTAALTGESKPRRINAGDAVLSGTINLSGVLEIEVTARSADSTVSRILAEVENAANRKSKSENFITRFARIYTPAVFGAAILLAVLPPLLAGAAWGVWIYRALVFLVISCPCALVISVPLSFFAGIGGASRRGILFKGGNYLETLASVKAIAFDKTGTLTQGRFEVREVFPAAGADPDRLLELAAHAELSSSHPIAPSLRKAWPGAVDPGRVGAAEEIAGRGIRATVDGSEIRAGSRLLLEEAGIAVPEIRAEGTLIYLAEGTRYLGCVAIADALKPDAVSAMKELRRCGVDRLILLTGDNRETAERVARQLGIDEVRAELLPTGKVACLEEIMKHLKPDEKLAFVGDGINDAPVLSRADVGIAMGGLGSDAAVESADVVLMTDEPSRIAPAIRIARRTLGIVRGNIALALGIKGAVLLAGAFGFVSMWGAVFADVGVTLLAILNALRALGGVKSR</sequence>
<dbReference type="Proteomes" id="UP000435649">
    <property type="component" value="Unassembled WGS sequence"/>
</dbReference>
<dbReference type="InterPro" id="IPR027256">
    <property type="entry name" value="P-typ_ATPase_IB"/>
</dbReference>
<evidence type="ECO:0000256" key="1">
    <source>
        <dbReference type="ARBA" id="ARBA00004141"/>
    </source>
</evidence>
<dbReference type="InterPro" id="IPR018303">
    <property type="entry name" value="ATPase_P-typ_P_site"/>
</dbReference>
<dbReference type="PANTHER" id="PTHR48085:SF5">
    <property type="entry name" value="CADMIUM_ZINC-TRANSPORTING ATPASE HMA4-RELATED"/>
    <property type="match status" value="1"/>
</dbReference>
<dbReference type="GO" id="GO:0016463">
    <property type="term" value="F:P-type zinc transporter activity"/>
    <property type="evidence" value="ECO:0007669"/>
    <property type="project" value="UniProtKB-EC"/>
</dbReference>
<name>A0A844G109_9BACT</name>
<dbReference type="CDD" id="cd00371">
    <property type="entry name" value="HMA"/>
    <property type="match status" value="1"/>
</dbReference>
<keyword evidence="10" id="KW-1003">Cell membrane</keyword>
<keyword evidence="4 10" id="KW-0547">Nucleotide-binding</keyword>
<dbReference type="SUPFAM" id="SSF81665">
    <property type="entry name" value="Calcium ATPase, transmembrane domain M"/>
    <property type="match status" value="1"/>
</dbReference>
<dbReference type="RefSeq" id="WP_154417340.1">
    <property type="nucleotide sequence ID" value="NZ_VUNS01000004.1"/>
</dbReference>
<dbReference type="InterPro" id="IPR036412">
    <property type="entry name" value="HAD-like_sf"/>
</dbReference>
<dbReference type="EC" id="7.2.2.12" evidence="8"/>
<dbReference type="GO" id="GO:0015086">
    <property type="term" value="F:cadmium ion transmembrane transporter activity"/>
    <property type="evidence" value="ECO:0007669"/>
    <property type="project" value="TreeGrafter"/>
</dbReference>
<dbReference type="Gene3D" id="3.30.70.100">
    <property type="match status" value="1"/>
</dbReference>
<evidence type="ECO:0000259" key="11">
    <source>
        <dbReference type="PROSITE" id="PS50846"/>
    </source>
</evidence>
<dbReference type="InterPro" id="IPR036163">
    <property type="entry name" value="HMA_dom_sf"/>
</dbReference>
<dbReference type="InterPro" id="IPR051014">
    <property type="entry name" value="Cation_Transport_ATPase_IB"/>
</dbReference>
<feature type="transmembrane region" description="Helical" evidence="10">
    <location>
        <begin position="89"/>
        <end position="108"/>
    </location>
</feature>
<dbReference type="SUPFAM" id="SSF55008">
    <property type="entry name" value="HMA, heavy metal-associated domain"/>
    <property type="match status" value="1"/>
</dbReference>
<keyword evidence="3 10" id="KW-0812">Transmembrane</keyword>
<comment type="subcellular location">
    <subcellularLocation>
        <location evidence="10">Cell membrane</location>
    </subcellularLocation>
    <subcellularLocation>
        <location evidence="1">Membrane</location>
        <topology evidence="1">Multi-pass membrane protein</topology>
    </subcellularLocation>
</comment>
<dbReference type="InterPro" id="IPR023214">
    <property type="entry name" value="HAD_sf"/>
</dbReference>
<feature type="transmembrane region" description="Helical" evidence="10">
    <location>
        <begin position="352"/>
        <end position="375"/>
    </location>
</feature>
<feature type="transmembrane region" description="Helical" evidence="10">
    <location>
        <begin position="680"/>
        <end position="698"/>
    </location>
</feature>
<reference evidence="12 13" key="1">
    <citation type="submission" date="2019-08" db="EMBL/GenBank/DDBJ databases">
        <title>In-depth cultivation of the pig gut microbiome towards novel bacterial diversity and tailored functional studies.</title>
        <authorList>
            <person name="Wylensek D."/>
            <person name="Hitch T.C.A."/>
            <person name="Clavel T."/>
        </authorList>
    </citation>
    <scope>NUCLEOTIDE SEQUENCE [LARGE SCALE GENOMIC DNA]</scope>
    <source>
        <strain evidence="12 13">BBE-744-WT-12</strain>
    </source>
</reference>
<accession>A0A844G109</accession>
<comment type="caution">
    <text evidence="12">The sequence shown here is derived from an EMBL/GenBank/DDBJ whole genome shotgun (WGS) entry which is preliminary data.</text>
</comment>
<dbReference type="SUPFAM" id="SSF81653">
    <property type="entry name" value="Calcium ATPase, transduction domain A"/>
    <property type="match status" value="1"/>
</dbReference>
<feature type="transmembrane region" description="Helical" evidence="10">
    <location>
        <begin position="120"/>
        <end position="138"/>
    </location>
</feature>
<dbReference type="NCBIfam" id="TIGR01494">
    <property type="entry name" value="ATPase_P-type"/>
    <property type="match status" value="2"/>
</dbReference>
<keyword evidence="10" id="KW-0479">Metal-binding</keyword>